<dbReference type="PANTHER" id="PTHR10293:SF73">
    <property type="entry name" value="GLUTAREDOXIN-3"/>
    <property type="match status" value="1"/>
</dbReference>
<name>A0A9W8HZY2_9FUNG</name>
<dbReference type="GO" id="GO:0006879">
    <property type="term" value="P:intracellular iron ion homeostasis"/>
    <property type="evidence" value="ECO:0007669"/>
    <property type="project" value="TreeGrafter"/>
</dbReference>
<evidence type="ECO:0000256" key="3">
    <source>
        <dbReference type="ARBA" id="ARBA00023014"/>
    </source>
</evidence>
<dbReference type="AlphaFoldDB" id="A0A9W8HZY2"/>
<dbReference type="EMBL" id="JANBUW010002100">
    <property type="protein sequence ID" value="KAJ2841641.1"/>
    <property type="molecule type" value="Genomic_DNA"/>
</dbReference>
<dbReference type="SUPFAM" id="SSF52833">
    <property type="entry name" value="Thioredoxin-like"/>
    <property type="match status" value="1"/>
</dbReference>
<evidence type="ECO:0000256" key="1">
    <source>
        <dbReference type="ARBA" id="ARBA00022723"/>
    </source>
</evidence>
<dbReference type="NCBIfam" id="TIGR00365">
    <property type="entry name" value="Grx4 family monothiol glutaredoxin"/>
    <property type="match status" value="1"/>
</dbReference>
<dbReference type="FunFam" id="3.40.30.10:FF:000012">
    <property type="entry name" value="Monothiol glutaredoxin"/>
    <property type="match status" value="1"/>
</dbReference>
<dbReference type="InterPro" id="IPR036249">
    <property type="entry name" value="Thioredoxin-like_sf"/>
</dbReference>
<dbReference type="Pfam" id="PF00462">
    <property type="entry name" value="Glutaredoxin"/>
    <property type="match status" value="1"/>
</dbReference>
<dbReference type="InterPro" id="IPR004480">
    <property type="entry name" value="Monothiol_GRX-rel"/>
</dbReference>
<gene>
    <name evidence="5" type="primary">GRX3_2</name>
    <name evidence="5" type="ORF">IWW36_006190</name>
</gene>
<dbReference type="GO" id="GO:0015036">
    <property type="term" value="F:disulfide oxidoreductase activity"/>
    <property type="evidence" value="ECO:0007669"/>
    <property type="project" value="UniProtKB-ARBA"/>
</dbReference>
<dbReference type="InterPro" id="IPR033658">
    <property type="entry name" value="GRX_PICOT-like"/>
</dbReference>
<keyword evidence="3" id="KW-0411">Iron-sulfur</keyword>
<feature type="domain" description="Glutaredoxin" evidence="4">
    <location>
        <begin position="60"/>
        <end position="124"/>
    </location>
</feature>
<accession>A0A9W8HZY2</accession>
<dbReference type="GO" id="GO:0046872">
    <property type="term" value="F:metal ion binding"/>
    <property type="evidence" value="ECO:0007669"/>
    <property type="project" value="UniProtKB-KW"/>
</dbReference>
<evidence type="ECO:0000259" key="4">
    <source>
        <dbReference type="Pfam" id="PF00462"/>
    </source>
</evidence>
<feature type="non-terminal residue" evidence="5">
    <location>
        <position position="1"/>
    </location>
</feature>
<dbReference type="PROSITE" id="PS51354">
    <property type="entry name" value="GLUTAREDOXIN_2"/>
    <property type="match status" value="1"/>
</dbReference>
<organism evidence="5 6">
    <name type="scientific">Coemansia brasiliensis</name>
    <dbReference type="NCBI Taxonomy" id="2650707"/>
    <lineage>
        <taxon>Eukaryota</taxon>
        <taxon>Fungi</taxon>
        <taxon>Fungi incertae sedis</taxon>
        <taxon>Zoopagomycota</taxon>
        <taxon>Kickxellomycotina</taxon>
        <taxon>Kickxellomycetes</taxon>
        <taxon>Kickxellales</taxon>
        <taxon>Kickxellaceae</taxon>
        <taxon>Coemansia</taxon>
    </lineage>
</organism>
<evidence type="ECO:0000313" key="6">
    <source>
        <dbReference type="Proteomes" id="UP001139887"/>
    </source>
</evidence>
<evidence type="ECO:0000256" key="2">
    <source>
        <dbReference type="ARBA" id="ARBA00023004"/>
    </source>
</evidence>
<comment type="caution">
    <text evidence="5">The sequence shown here is derived from an EMBL/GenBank/DDBJ whole genome shotgun (WGS) entry which is preliminary data.</text>
</comment>
<protein>
    <submittedName>
        <fullName evidence="5">Glutaredoxin</fullName>
    </submittedName>
</protein>
<evidence type="ECO:0000313" key="5">
    <source>
        <dbReference type="EMBL" id="KAJ2841641.1"/>
    </source>
</evidence>
<proteinExistence type="predicted"/>
<reference evidence="5" key="1">
    <citation type="submission" date="2022-07" db="EMBL/GenBank/DDBJ databases">
        <title>Phylogenomic reconstructions and comparative analyses of Kickxellomycotina fungi.</title>
        <authorList>
            <person name="Reynolds N.K."/>
            <person name="Stajich J.E."/>
            <person name="Barry K."/>
            <person name="Grigoriev I.V."/>
            <person name="Crous P."/>
            <person name="Smith M.E."/>
        </authorList>
    </citation>
    <scope>NUCLEOTIDE SEQUENCE</scope>
    <source>
        <strain evidence="5">NRRL 1566</strain>
    </source>
</reference>
<keyword evidence="6" id="KW-1185">Reference proteome</keyword>
<dbReference type="Proteomes" id="UP001139887">
    <property type="component" value="Unassembled WGS sequence"/>
</dbReference>
<dbReference type="PANTHER" id="PTHR10293">
    <property type="entry name" value="GLUTAREDOXIN FAMILY MEMBER"/>
    <property type="match status" value="1"/>
</dbReference>
<dbReference type="GO" id="GO:0005634">
    <property type="term" value="C:nucleus"/>
    <property type="evidence" value="ECO:0007669"/>
    <property type="project" value="TreeGrafter"/>
</dbReference>
<dbReference type="InterPro" id="IPR002109">
    <property type="entry name" value="Glutaredoxin"/>
</dbReference>
<dbReference type="CDD" id="cd03028">
    <property type="entry name" value="GRX_PICOT_like"/>
    <property type="match status" value="1"/>
</dbReference>
<keyword evidence="2" id="KW-0408">Iron</keyword>
<sequence>KEKVVGRINGVKIAELVDEVNKKCAEANGVSVQQAASASQSKLEQDLNTRLKDLIESAPVMLFIKGTAAQPRCGFSKQIIGLMNEHNIKYGYFDILKDEEVRQGLKEYSDWPTYPQLYIDGELVGGLDIVKEMISSGELMDMVSKESIAA</sequence>
<keyword evidence="1" id="KW-0479">Metal-binding</keyword>
<dbReference type="GO" id="GO:0005829">
    <property type="term" value="C:cytosol"/>
    <property type="evidence" value="ECO:0007669"/>
    <property type="project" value="TreeGrafter"/>
</dbReference>
<dbReference type="OrthoDB" id="415696at2759"/>
<dbReference type="Gene3D" id="3.40.30.10">
    <property type="entry name" value="Glutaredoxin"/>
    <property type="match status" value="1"/>
</dbReference>
<dbReference type="GO" id="GO:0051536">
    <property type="term" value="F:iron-sulfur cluster binding"/>
    <property type="evidence" value="ECO:0007669"/>
    <property type="project" value="UniProtKB-KW"/>
</dbReference>